<reference evidence="1 3" key="2">
    <citation type="journal article" date="2014" name="BMC Genomics">
        <title>An improved genome release (version Mt4.0) for the model legume Medicago truncatula.</title>
        <authorList>
            <person name="Tang H."/>
            <person name="Krishnakumar V."/>
            <person name="Bidwell S."/>
            <person name="Rosen B."/>
            <person name="Chan A."/>
            <person name="Zhou S."/>
            <person name="Gentzbittel L."/>
            <person name="Childs K.L."/>
            <person name="Yandell M."/>
            <person name="Gundlach H."/>
            <person name="Mayer K.F."/>
            <person name="Schwartz D.C."/>
            <person name="Town C.D."/>
        </authorList>
    </citation>
    <scope>GENOME REANNOTATION</scope>
    <source>
        <strain evidence="2 3">cv. Jemalong A17</strain>
    </source>
</reference>
<proteinExistence type="predicted"/>
<reference evidence="2" key="3">
    <citation type="submission" date="2015-04" db="UniProtKB">
        <authorList>
            <consortium name="EnsemblPlants"/>
        </authorList>
    </citation>
    <scope>IDENTIFICATION</scope>
    <source>
        <strain evidence="2">cv. Jemalong A17</strain>
    </source>
</reference>
<dbReference type="EnsemblPlants" id="AES80175">
    <property type="protein sequence ID" value="AES80175"/>
    <property type="gene ID" value="MTR_7g077630"/>
</dbReference>
<dbReference type="HOGENOM" id="CLU_2816316_0_0_1"/>
<gene>
    <name evidence="1" type="ordered locus">MTR_7g077630</name>
</gene>
<dbReference type="Proteomes" id="UP000002051">
    <property type="component" value="Unassembled WGS sequence"/>
</dbReference>
<dbReference type="EMBL" id="CM001223">
    <property type="protein sequence ID" value="AES80175.2"/>
    <property type="molecule type" value="Genomic_DNA"/>
</dbReference>
<dbReference type="PaxDb" id="3880-AES80175"/>
<evidence type="ECO:0000313" key="3">
    <source>
        <dbReference type="Proteomes" id="UP000002051"/>
    </source>
</evidence>
<organism evidence="1 3">
    <name type="scientific">Medicago truncatula</name>
    <name type="common">Barrel medic</name>
    <name type="synonym">Medicago tribuloides</name>
    <dbReference type="NCBI Taxonomy" id="3880"/>
    <lineage>
        <taxon>Eukaryota</taxon>
        <taxon>Viridiplantae</taxon>
        <taxon>Streptophyta</taxon>
        <taxon>Embryophyta</taxon>
        <taxon>Tracheophyta</taxon>
        <taxon>Spermatophyta</taxon>
        <taxon>Magnoliopsida</taxon>
        <taxon>eudicotyledons</taxon>
        <taxon>Gunneridae</taxon>
        <taxon>Pentapetalae</taxon>
        <taxon>rosids</taxon>
        <taxon>fabids</taxon>
        <taxon>Fabales</taxon>
        <taxon>Fabaceae</taxon>
        <taxon>Papilionoideae</taxon>
        <taxon>50 kb inversion clade</taxon>
        <taxon>NPAAA clade</taxon>
        <taxon>Hologalegina</taxon>
        <taxon>IRL clade</taxon>
        <taxon>Trifolieae</taxon>
        <taxon>Medicago</taxon>
    </lineage>
</organism>
<evidence type="ECO:0000313" key="1">
    <source>
        <dbReference type="EMBL" id="AES80175.2"/>
    </source>
</evidence>
<protein>
    <submittedName>
        <fullName evidence="1 2">Uncharacterized protein</fullName>
    </submittedName>
</protein>
<reference evidence="1 3" key="1">
    <citation type="journal article" date="2011" name="Nature">
        <title>The Medicago genome provides insight into the evolution of rhizobial symbioses.</title>
        <authorList>
            <person name="Young N.D."/>
            <person name="Debelle F."/>
            <person name="Oldroyd G.E."/>
            <person name="Geurts R."/>
            <person name="Cannon S.B."/>
            <person name="Udvardi M.K."/>
            <person name="Benedito V.A."/>
            <person name="Mayer K.F."/>
            <person name="Gouzy J."/>
            <person name="Schoof H."/>
            <person name="Van de Peer Y."/>
            <person name="Proost S."/>
            <person name="Cook D.R."/>
            <person name="Meyers B.C."/>
            <person name="Spannagl M."/>
            <person name="Cheung F."/>
            <person name="De Mita S."/>
            <person name="Krishnakumar V."/>
            <person name="Gundlach H."/>
            <person name="Zhou S."/>
            <person name="Mudge J."/>
            <person name="Bharti A.K."/>
            <person name="Murray J.D."/>
            <person name="Naoumkina M.A."/>
            <person name="Rosen B."/>
            <person name="Silverstein K.A."/>
            <person name="Tang H."/>
            <person name="Rombauts S."/>
            <person name="Zhao P.X."/>
            <person name="Zhou P."/>
            <person name="Barbe V."/>
            <person name="Bardou P."/>
            <person name="Bechner M."/>
            <person name="Bellec A."/>
            <person name="Berger A."/>
            <person name="Berges H."/>
            <person name="Bidwell S."/>
            <person name="Bisseling T."/>
            <person name="Choisne N."/>
            <person name="Couloux A."/>
            <person name="Denny R."/>
            <person name="Deshpande S."/>
            <person name="Dai X."/>
            <person name="Doyle J.J."/>
            <person name="Dudez A.M."/>
            <person name="Farmer A.D."/>
            <person name="Fouteau S."/>
            <person name="Franken C."/>
            <person name="Gibelin C."/>
            <person name="Gish J."/>
            <person name="Goldstein S."/>
            <person name="Gonzalez A.J."/>
            <person name="Green P.J."/>
            <person name="Hallab A."/>
            <person name="Hartog M."/>
            <person name="Hua A."/>
            <person name="Humphray S.J."/>
            <person name="Jeong D.H."/>
            <person name="Jing Y."/>
            <person name="Jocker A."/>
            <person name="Kenton S.M."/>
            <person name="Kim D.J."/>
            <person name="Klee K."/>
            <person name="Lai H."/>
            <person name="Lang C."/>
            <person name="Lin S."/>
            <person name="Macmil S.L."/>
            <person name="Magdelenat G."/>
            <person name="Matthews L."/>
            <person name="McCorrison J."/>
            <person name="Monaghan E.L."/>
            <person name="Mun J.H."/>
            <person name="Najar F.Z."/>
            <person name="Nicholson C."/>
            <person name="Noirot C."/>
            <person name="O'Bleness M."/>
            <person name="Paule C.R."/>
            <person name="Poulain J."/>
            <person name="Prion F."/>
            <person name="Qin B."/>
            <person name="Qu C."/>
            <person name="Retzel E.F."/>
            <person name="Riddle C."/>
            <person name="Sallet E."/>
            <person name="Samain S."/>
            <person name="Samson N."/>
            <person name="Sanders I."/>
            <person name="Saurat O."/>
            <person name="Scarpelli C."/>
            <person name="Schiex T."/>
            <person name="Segurens B."/>
            <person name="Severin A.J."/>
            <person name="Sherrier D.J."/>
            <person name="Shi R."/>
            <person name="Sims S."/>
            <person name="Singer S.R."/>
            <person name="Sinharoy S."/>
            <person name="Sterck L."/>
            <person name="Viollet A."/>
            <person name="Wang B.B."/>
            <person name="Wang K."/>
            <person name="Wang M."/>
            <person name="Wang X."/>
            <person name="Warfsmann J."/>
            <person name="Weissenbach J."/>
            <person name="White D.D."/>
            <person name="White J.D."/>
            <person name="Wiley G.B."/>
            <person name="Wincker P."/>
            <person name="Xing Y."/>
            <person name="Yang L."/>
            <person name="Yao Z."/>
            <person name="Ying F."/>
            <person name="Zhai J."/>
            <person name="Zhou L."/>
            <person name="Zuber A."/>
            <person name="Denarie J."/>
            <person name="Dixon R.A."/>
            <person name="May G.D."/>
            <person name="Schwartz D.C."/>
            <person name="Rogers J."/>
            <person name="Quetier F."/>
            <person name="Town C.D."/>
            <person name="Roe B.A."/>
        </authorList>
    </citation>
    <scope>NUCLEOTIDE SEQUENCE [LARGE SCALE GENOMIC DNA]</scope>
    <source>
        <strain evidence="1">A17</strain>
        <strain evidence="2 3">cv. Jemalong A17</strain>
    </source>
</reference>
<accession>G7L4M7</accession>
<name>G7L4M7_MEDTR</name>
<accession>A0A0C3W975</accession>
<keyword evidence="3" id="KW-1185">Reference proteome</keyword>
<sequence>MTSKPQVEIKSKSVCDAIKEYRSTFKIMQWDKVDKDGKYMLEGKVISGSNIGDKVFKPMLSLLPSDI</sequence>
<evidence type="ECO:0000313" key="2">
    <source>
        <dbReference type="EnsemblPlants" id="AES80175"/>
    </source>
</evidence>
<dbReference type="AlphaFoldDB" id="G7L4M7"/>